<dbReference type="InterPro" id="IPR050585">
    <property type="entry name" value="Xaa-Pro_dipeptidyl-ppase/CocE"/>
</dbReference>
<evidence type="ECO:0000256" key="2">
    <source>
        <dbReference type="SAM" id="SignalP"/>
    </source>
</evidence>
<evidence type="ECO:0000259" key="3">
    <source>
        <dbReference type="SMART" id="SM00939"/>
    </source>
</evidence>
<dbReference type="Gene3D" id="2.60.120.260">
    <property type="entry name" value="Galactose-binding domain-like"/>
    <property type="match status" value="1"/>
</dbReference>
<dbReference type="InterPro" id="IPR005674">
    <property type="entry name" value="CocE/Ser_esterase"/>
</dbReference>
<dbReference type="Proteomes" id="UP001597469">
    <property type="component" value="Unassembled WGS sequence"/>
</dbReference>
<dbReference type="NCBIfam" id="TIGR00976">
    <property type="entry name" value="CocE_NonD"/>
    <property type="match status" value="1"/>
</dbReference>
<dbReference type="InterPro" id="IPR000383">
    <property type="entry name" value="Xaa-Pro-like_dom"/>
</dbReference>
<dbReference type="Pfam" id="PF08530">
    <property type="entry name" value="PepX_C"/>
    <property type="match status" value="1"/>
</dbReference>
<keyword evidence="5" id="KW-1185">Reference proteome</keyword>
<dbReference type="Pfam" id="PF02129">
    <property type="entry name" value="Peptidase_S15"/>
    <property type="match status" value="2"/>
</dbReference>
<dbReference type="SUPFAM" id="SSF53474">
    <property type="entry name" value="alpha/beta-Hydrolases"/>
    <property type="match status" value="1"/>
</dbReference>
<evidence type="ECO:0000256" key="1">
    <source>
        <dbReference type="ARBA" id="ARBA00022801"/>
    </source>
</evidence>
<gene>
    <name evidence="4" type="ORF">ACFSUS_13605</name>
</gene>
<dbReference type="Gene3D" id="1.10.3020.10">
    <property type="entry name" value="alpha-amino acid ester hydrolase ( Helical cap domain)"/>
    <property type="match status" value="1"/>
</dbReference>
<feature type="chain" id="PRO_5045733537" evidence="2">
    <location>
        <begin position="23"/>
        <end position="660"/>
    </location>
</feature>
<keyword evidence="1 4" id="KW-0378">Hydrolase</keyword>
<dbReference type="RefSeq" id="WP_381523420.1">
    <property type="nucleotide sequence ID" value="NZ_JBHULN010000007.1"/>
</dbReference>
<dbReference type="SMART" id="SM00939">
    <property type="entry name" value="PepX_C"/>
    <property type="match status" value="1"/>
</dbReference>
<feature type="domain" description="Xaa-Pro dipeptidyl-peptidase C-terminal" evidence="3">
    <location>
        <begin position="396"/>
        <end position="654"/>
    </location>
</feature>
<dbReference type="EMBL" id="JBHULN010000007">
    <property type="protein sequence ID" value="MFD2571675.1"/>
    <property type="molecule type" value="Genomic_DNA"/>
</dbReference>
<dbReference type="InterPro" id="IPR029058">
    <property type="entry name" value="AB_hydrolase_fold"/>
</dbReference>
<sequence>MYHSRTLLTALILLGSVVFSLAQSTTSDSLFVRQNYRKLDRQISMRDGVKLYTVIYVPTDASAKTRYPILMERTPYSASPYGENKYPSTGPGMSKELSQEKYIFVYQDVRGRYMSEGNFEEMTPARNGTAESKKIAYKRGSSTYTGARDTSRIAQSIGSLKAIGPVDESTDTYDTIEWLLKNVPNHNGRVGLMGISYPGFYASAALPEAHPALKAVSPQAPVTDEFIGDDARHNGAFFLLDNFSFMNYFDTPRSGPVQDYDQMFSWKPTDAYKFFLDLGAVKNANSAQYFNNRAKIWNEYLQHDTYDAYWQSRNIRPHLKNVKPATLVVGGWFDAEDLFGALRTYEAIEKQSTGNVNKLVMGPWTHGAWARPDWSQFDPLSFGQNTAKYYRDNIESKFFAFYLKDKGNFDAPEASVFDTGVNAWKRFDTWPPQAVQVRSMYLQPAGKLATEQPKATNAFDEYISDPAKPVPYTDGIYARRNNQYVIEDQRFAARRPDVVVFQSEPLTEDMAVAGPIRAKLFASTTGTDADFIVKIIDVLPDSTKNPDPNPKGLQMAGYQRLVRAEVLRGKFRNSFEKPEPFKPGEVTEVNLQLPDVMHTFKKGHRLMVQVQHSWFPIVDRNPQTFVNIGTADDSDFQKATMKLYYDTTHPSQVELLVLIK</sequence>
<accession>A0ABW5M403</accession>
<name>A0ABW5M403_9BACT</name>
<protein>
    <submittedName>
        <fullName evidence="4">CocE/NonD family hydrolase</fullName>
    </submittedName>
</protein>
<dbReference type="Gene3D" id="3.40.50.1820">
    <property type="entry name" value="alpha/beta hydrolase"/>
    <property type="match status" value="1"/>
</dbReference>
<dbReference type="InterPro" id="IPR008979">
    <property type="entry name" value="Galactose-bd-like_sf"/>
</dbReference>
<comment type="caution">
    <text evidence="4">The sequence shown here is derived from an EMBL/GenBank/DDBJ whole genome shotgun (WGS) entry which is preliminary data.</text>
</comment>
<proteinExistence type="predicted"/>
<keyword evidence="2" id="KW-0732">Signal</keyword>
<dbReference type="PANTHER" id="PTHR43056">
    <property type="entry name" value="PEPTIDASE S9 PROLYL OLIGOPEPTIDASE"/>
    <property type="match status" value="1"/>
</dbReference>
<dbReference type="PANTHER" id="PTHR43056:SF10">
    <property type="entry name" value="COCE_NOND FAMILY, PUTATIVE (AFU_ORTHOLOGUE AFUA_7G00600)-RELATED"/>
    <property type="match status" value="1"/>
</dbReference>
<dbReference type="InterPro" id="IPR013736">
    <property type="entry name" value="Xaa-Pro_dipept_C"/>
</dbReference>
<evidence type="ECO:0000313" key="4">
    <source>
        <dbReference type="EMBL" id="MFD2571675.1"/>
    </source>
</evidence>
<feature type="signal peptide" evidence="2">
    <location>
        <begin position="1"/>
        <end position="22"/>
    </location>
</feature>
<dbReference type="SUPFAM" id="SSF49785">
    <property type="entry name" value="Galactose-binding domain-like"/>
    <property type="match status" value="1"/>
</dbReference>
<evidence type="ECO:0000313" key="5">
    <source>
        <dbReference type="Proteomes" id="UP001597469"/>
    </source>
</evidence>
<reference evidence="5" key="1">
    <citation type="journal article" date="2019" name="Int. J. Syst. Evol. Microbiol.">
        <title>The Global Catalogue of Microorganisms (GCM) 10K type strain sequencing project: providing services to taxonomists for standard genome sequencing and annotation.</title>
        <authorList>
            <consortium name="The Broad Institute Genomics Platform"/>
            <consortium name="The Broad Institute Genome Sequencing Center for Infectious Disease"/>
            <person name="Wu L."/>
            <person name="Ma J."/>
        </authorList>
    </citation>
    <scope>NUCLEOTIDE SEQUENCE [LARGE SCALE GENOMIC DNA]</scope>
    <source>
        <strain evidence="5">KCTC 42805</strain>
    </source>
</reference>
<dbReference type="GO" id="GO:0016787">
    <property type="term" value="F:hydrolase activity"/>
    <property type="evidence" value="ECO:0007669"/>
    <property type="project" value="UniProtKB-KW"/>
</dbReference>
<organism evidence="4 5">
    <name type="scientific">Spirosoma soli</name>
    <dbReference type="NCBI Taxonomy" id="1770529"/>
    <lineage>
        <taxon>Bacteria</taxon>
        <taxon>Pseudomonadati</taxon>
        <taxon>Bacteroidota</taxon>
        <taxon>Cytophagia</taxon>
        <taxon>Cytophagales</taxon>
        <taxon>Cytophagaceae</taxon>
        <taxon>Spirosoma</taxon>
    </lineage>
</organism>